<dbReference type="InterPro" id="IPR006680">
    <property type="entry name" value="Amidohydro-rel"/>
</dbReference>
<dbReference type="Gene3D" id="3.20.20.140">
    <property type="entry name" value="Metal-dependent hydrolases"/>
    <property type="match status" value="1"/>
</dbReference>
<feature type="chain" id="PRO_5022844549" description="Amidohydrolase-related domain-containing protein" evidence="1">
    <location>
        <begin position="41"/>
        <end position="1247"/>
    </location>
</feature>
<feature type="signal peptide" evidence="1">
    <location>
        <begin position="1"/>
        <end position="40"/>
    </location>
</feature>
<dbReference type="GO" id="GO:0016810">
    <property type="term" value="F:hydrolase activity, acting on carbon-nitrogen (but not peptide) bonds"/>
    <property type="evidence" value="ECO:0007669"/>
    <property type="project" value="InterPro"/>
</dbReference>
<sequence>MGQPQDPVGFQHRLIPTRPSRKFLPLLLLLAISISLSTFSTVPWSSSSTVAEPEEWQDNIWPILQPTPWDISTDFPYPRSLDYTVQEGTWMRLDVHPRTGDIVFDMLGDVYCLPASAYSSSGSQDRTKALPVLTGIPYDSDPRFSPDGKRLVYRSDAELGVENIWVMEWKGCVKHSAEAEHALTRLMEEDQQLLAQGIPEVPERTTRRLLREGRDSAIRITNETYRWVSDARFHPSGKKIIATKWYTSDRSIPAGEGWEYEVPSSKTEIQAGSGQRVVGRTLPRGWDIEEYGELQVGPEQFIWNGEGGLIYAKNVIDESEFNYSKDVHSGIYSIFARNLTTNATETLVSSFPGGASRPELSRDGRTLAFVTRVRDKEALVLKDLVSGTIHQIWYGLTYDLTTISAPMGTYPSFSFTADDSAIIIWAAGQIWNVPLGRNAFGERVSSSSASPQPIPFIANIHLQLADTRTEQYDLTAVESADTQRARAFKELSADHTGKRVVFTAGSRTYHHLVGDRSNPQPVPSLRKDRAYYSPSFISNDKGPLVIQARWDDTSFSAIEIADINAKVAHELNGIPRGRYYAPVLCSCKGTKRSLAFVKLPGDLLTGNVVATALPGLYLADIDLPDIPVSQSIKVKNLRFVPSEISTGDHLRLRFEDGNKTLMVAQSHRTFSIDLSASPDAAGKYPHKTIAEGRMSSETSLSPGRETFAMVEFYQVQLIATKKVKADEAVWSKPGNATEGLVRASLHGGHDVAFSGDGKTVFWFLGPHLHSLEVSKLHQCTGKTHKDPSGFNCIHPFVRFQELEVHHSTDIARLRRDAAATGSNTLVVYNVTVLDMEPTSGETARPGILTVKDGVIKSFFSVQEDVARVMEEGVSNGYTLIDGLGAYVVPGFIDVHAHWGGFGVRLPAKSWEMETFLAHGTPSADNVAAFVERTRIESGQMIGPRIFSVGGVIYGAADEQLHQPIVDMTTAEAALVRIKVEGGPAAISYKNYQLSSRAYRQRLLLKAREPKLSLTLRDRKGMNYDWDMTFIIDGMTTVEHSIPVPVLYDDVKTLFAESGTGNTPTHVVNYGGAFGEQLVWATEDIPNDPKLRTFNRHDELLGVTESTARPMHSYSLFNTSTSVADMVHRGLKAHIGAHGEPPLGLNYHEEMVFAKVGGLTNYEVLRAATYDAALTLGLASSIGSLAPGKLADFLVYHPEVDLLNGPITGTREIRYVVRGGRMWDVEEGMVEVWPVKGRRQVLPPFNAD</sequence>
<dbReference type="SUPFAM" id="SSF51556">
    <property type="entry name" value="Metallo-dependent hydrolases"/>
    <property type="match status" value="1"/>
</dbReference>
<dbReference type="InterPro" id="IPR051781">
    <property type="entry name" value="Metallo-dep_Hydrolase"/>
</dbReference>
<dbReference type="PANTHER" id="PTHR43135">
    <property type="entry name" value="ALPHA-D-RIBOSE 1-METHYLPHOSPHONATE 5-TRIPHOSPHATE DIPHOSPHATASE"/>
    <property type="match status" value="1"/>
</dbReference>
<dbReference type="STRING" id="1884261.A0A5C3R2A0"/>
<dbReference type="InterPro" id="IPR011059">
    <property type="entry name" value="Metal-dep_hydrolase_composite"/>
</dbReference>
<accession>A0A5C3R2A0</accession>
<protein>
    <recommendedName>
        <fullName evidence="2">Amidohydrolase-related domain-containing protein</fullName>
    </recommendedName>
</protein>
<dbReference type="OrthoDB" id="194468at2759"/>
<evidence type="ECO:0000259" key="2">
    <source>
        <dbReference type="Pfam" id="PF01979"/>
    </source>
</evidence>
<dbReference type="SUPFAM" id="SSF51338">
    <property type="entry name" value="Composite domain of metallo-dependent hydrolases"/>
    <property type="match status" value="1"/>
</dbReference>
<keyword evidence="1" id="KW-0732">Signal</keyword>
<dbReference type="InterPro" id="IPR011042">
    <property type="entry name" value="6-blade_b-propeller_TolB-like"/>
</dbReference>
<dbReference type="Pfam" id="PF07676">
    <property type="entry name" value="PD40"/>
    <property type="match status" value="1"/>
</dbReference>
<dbReference type="InterPro" id="IPR032466">
    <property type="entry name" value="Metal_Hydrolase"/>
</dbReference>
<dbReference type="InterPro" id="IPR011659">
    <property type="entry name" value="WD40"/>
</dbReference>
<dbReference type="Gene3D" id="2.30.40.10">
    <property type="entry name" value="Urease, subunit C, domain 1"/>
    <property type="match status" value="2"/>
</dbReference>
<dbReference type="PANTHER" id="PTHR43135:SF3">
    <property type="entry name" value="ALPHA-D-RIBOSE 1-METHYLPHOSPHONATE 5-TRIPHOSPHATE DIPHOSPHATASE"/>
    <property type="match status" value="1"/>
</dbReference>
<name>A0A5C3R2A0_9AGAR</name>
<proteinExistence type="predicted"/>
<evidence type="ECO:0000313" key="3">
    <source>
        <dbReference type="EMBL" id="TFL07818.1"/>
    </source>
</evidence>
<gene>
    <name evidence="3" type="ORF">BDV98DRAFT_609787</name>
</gene>
<organism evidence="3 4">
    <name type="scientific">Pterulicium gracile</name>
    <dbReference type="NCBI Taxonomy" id="1884261"/>
    <lineage>
        <taxon>Eukaryota</taxon>
        <taxon>Fungi</taxon>
        <taxon>Dikarya</taxon>
        <taxon>Basidiomycota</taxon>
        <taxon>Agaricomycotina</taxon>
        <taxon>Agaricomycetes</taxon>
        <taxon>Agaricomycetidae</taxon>
        <taxon>Agaricales</taxon>
        <taxon>Pleurotineae</taxon>
        <taxon>Pterulaceae</taxon>
        <taxon>Pterulicium</taxon>
    </lineage>
</organism>
<keyword evidence="4" id="KW-1185">Reference proteome</keyword>
<dbReference type="Proteomes" id="UP000305067">
    <property type="component" value="Unassembled WGS sequence"/>
</dbReference>
<evidence type="ECO:0000313" key="4">
    <source>
        <dbReference type="Proteomes" id="UP000305067"/>
    </source>
</evidence>
<evidence type="ECO:0000256" key="1">
    <source>
        <dbReference type="SAM" id="SignalP"/>
    </source>
</evidence>
<dbReference type="EMBL" id="ML178814">
    <property type="protein sequence ID" value="TFL07818.1"/>
    <property type="molecule type" value="Genomic_DNA"/>
</dbReference>
<dbReference type="Gene3D" id="2.120.10.30">
    <property type="entry name" value="TolB, C-terminal domain"/>
    <property type="match status" value="2"/>
</dbReference>
<dbReference type="Pfam" id="PF01979">
    <property type="entry name" value="Amidohydro_1"/>
    <property type="match status" value="1"/>
</dbReference>
<feature type="domain" description="Amidohydrolase-related" evidence="2">
    <location>
        <begin position="1121"/>
        <end position="1219"/>
    </location>
</feature>
<dbReference type="AlphaFoldDB" id="A0A5C3R2A0"/>
<reference evidence="3 4" key="1">
    <citation type="journal article" date="2019" name="Nat. Ecol. Evol.">
        <title>Megaphylogeny resolves global patterns of mushroom evolution.</title>
        <authorList>
            <person name="Varga T."/>
            <person name="Krizsan K."/>
            <person name="Foldi C."/>
            <person name="Dima B."/>
            <person name="Sanchez-Garcia M."/>
            <person name="Sanchez-Ramirez S."/>
            <person name="Szollosi G.J."/>
            <person name="Szarkandi J.G."/>
            <person name="Papp V."/>
            <person name="Albert L."/>
            <person name="Andreopoulos W."/>
            <person name="Angelini C."/>
            <person name="Antonin V."/>
            <person name="Barry K.W."/>
            <person name="Bougher N.L."/>
            <person name="Buchanan P."/>
            <person name="Buyck B."/>
            <person name="Bense V."/>
            <person name="Catcheside P."/>
            <person name="Chovatia M."/>
            <person name="Cooper J."/>
            <person name="Damon W."/>
            <person name="Desjardin D."/>
            <person name="Finy P."/>
            <person name="Geml J."/>
            <person name="Haridas S."/>
            <person name="Hughes K."/>
            <person name="Justo A."/>
            <person name="Karasinski D."/>
            <person name="Kautmanova I."/>
            <person name="Kiss B."/>
            <person name="Kocsube S."/>
            <person name="Kotiranta H."/>
            <person name="LaButti K.M."/>
            <person name="Lechner B.E."/>
            <person name="Liimatainen K."/>
            <person name="Lipzen A."/>
            <person name="Lukacs Z."/>
            <person name="Mihaltcheva S."/>
            <person name="Morgado L.N."/>
            <person name="Niskanen T."/>
            <person name="Noordeloos M.E."/>
            <person name="Ohm R.A."/>
            <person name="Ortiz-Santana B."/>
            <person name="Ovrebo C."/>
            <person name="Racz N."/>
            <person name="Riley R."/>
            <person name="Savchenko A."/>
            <person name="Shiryaev A."/>
            <person name="Soop K."/>
            <person name="Spirin V."/>
            <person name="Szebenyi C."/>
            <person name="Tomsovsky M."/>
            <person name="Tulloss R.E."/>
            <person name="Uehling J."/>
            <person name="Grigoriev I.V."/>
            <person name="Vagvolgyi C."/>
            <person name="Papp T."/>
            <person name="Martin F.M."/>
            <person name="Miettinen O."/>
            <person name="Hibbett D.S."/>
            <person name="Nagy L.G."/>
        </authorList>
    </citation>
    <scope>NUCLEOTIDE SEQUENCE [LARGE SCALE GENOMIC DNA]</scope>
    <source>
        <strain evidence="3 4">CBS 309.79</strain>
    </source>
</reference>
<dbReference type="SUPFAM" id="SSF82171">
    <property type="entry name" value="DPP6 N-terminal domain-like"/>
    <property type="match status" value="1"/>
</dbReference>